<dbReference type="InterPro" id="IPR023908">
    <property type="entry name" value="xxxLxxG_rpt"/>
</dbReference>
<evidence type="ECO:0000256" key="3">
    <source>
        <dbReference type="ARBA" id="ARBA00022475"/>
    </source>
</evidence>
<dbReference type="RefSeq" id="WP_199020183.1">
    <property type="nucleotide sequence ID" value="NZ_JAELUP010000086.1"/>
</dbReference>
<dbReference type="EMBL" id="JAELUP010000086">
    <property type="protein sequence ID" value="MBJ6362637.1"/>
    <property type="molecule type" value="Genomic_DNA"/>
</dbReference>
<evidence type="ECO:0000256" key="1">
    <source>
        <dbReference type="ARBA" id="ARBA00004651"/>
    </source>
</evidence>
<dbReference type="NCBIfam" id="TIGR03057">
    <property type="entry name" value="xxxLxxG_by_4"/>
    <property type="match status" value="1"/>
</dbReference>
<feature type="transmembrane region" description="Helical" evidence="7">
    <location>
        <begin position="367"/>
        <end position="384"/>
    </location>
</feature>
<name>A0A934MVZ6_9BACL</name>
<feature type="transmembrane region" description="Helical" evidence="7">
    <location>
        <begin position="236"/>
        <end position="257"/>
    </location>
</feature>
<evidence type="ECO:0000256" key="7">
    <source>
        <dbReference type="SAM" id="Phobius"/>
    </source>
</evidence>
<feature type="transmembrane region" description="Helical" evidence="7">
    <location>
        <begin position="285"/>
        <end position="307"/>
    </location>
</feature>
<dbReference type="Gene3D" id="1.10.287.1490">
    <property type="match status" value="1"/>
</dbReference>
<dbReference type="PANTHER" id="PTHR33406">
    <property type="entry name" value="MEMBRANE PROTEIN MJ1562-RELATED"/>
    <property type="match status" value="1"/>
</dbReference>
<dbReference type="InterPro" id="IPR050545">
    <property type="entry name" value="Mycobact_MmpL"/>
</dbReference>
<comment type="caution">
    <text evidence="9">The sequence shown here is derived from an EMBL/GenBank/DDBJ whole genome shotgun (WGS) entry which is preliminary data.</text>
</comment>
<comment type="subcellular location">
    <subcellularLocation>
        <location evidence="1">Cell membrane</location>
        <topology evidence="1">Multi-pass membrane protein</topology>
    </subcellularLocation>
</comment>
<accession>A0A934MVZ6</accession>
<feature type="domain" description="Membrane transport protein MMPL" evidence="8">
    <location>
        <begin position="48"/>
        <end position="367"/>
    </location>
</feature>
<feature type="transmembrane region" description="Helical" evidence="7">
    <location>
        <begin position="931"/>
        <end position="953"/>
    </location>
</feature>
<evidence type="ECO:0000313" key="10">
    <source>
        <dbReference type="Proteomes" id="UP000640274"/>
    </source>
</evidence>
<feature type="transmembrane region" description="Helical" evidence="7">
    <location>
        <begin position="187"/>
        <end position="216"/>
    </location>
</feature>
<evidence type="ECO:0000256" key="5">
    <source>
        <dbReference type="ARBA" id="ARBA00022989"/>
    </source>
</evidence>
<keyword evidence="10" id="KW-1185">Reference proteome</keyword>
<dbReference type="SUPFAM" id="SSF58104">
    <property type="entry name" value="Methyl-accepting chemotaxis protein (MCP) signaling domain"/>
    <property type="match status" value="1"/>
</dbReference>
<feature type="transmembrane region" description="Helical" evidence="7">
    <location>
        <begin position="873"/>
        <end position="892"/>
    </location>
</feature>
<evidence type="ECO:0000313" key="9">
    <source>
        <dbReference type="EMBL" id="MBJ6362637.1"/>
    </source>
</evidence>
<dbReference type="SUPFAM" id="SSF82866">
    <property type="entry name" value="Multidrug efflux transporter AcrB transmembrane domain"/>
    <property type="match status" value="2"/>
</dbReference>
<keyword evidence="3" id="KW-1003">Cell membrane</keyword>
<keyword evidence="4 7" id="KW-0812">Transmembrane</keyword>
<comment type="similarity">
    <text evidence="2">Belongs to the resistance-nodulation-cell division (RND) (TC 2.A.6) family. MmpL subfamily.</text>
</comment>
<organism evidence="9 10">
    <name type="scientific">Paenibacillus roseus</name>
    <dbReference type="NCBI Taxonomy" id="2798579"/>
    <lineage>
        <taxon>Bacteria</taxon>
        <taxon>Bacillati</taxon>
        <taxon>Bacillota</taxon>
        <taxon>Bacilli</taxon>
        <taxon>Bacillales</taxon>
        <taxon>Paenibacillaceae</taxon>
        <taxon>Paenibacillus</taxon>
    </lineage>
</organism>
<dbReference type="InterPro" id="IPR004869">
    <property type="entry name" value="MMPL_dom"/>
</dbReference>
<feature type="transmembrane region" description="Helical" evidence="7">
    <location>
        <begin position="974"/>
        <end position="994"/>
    </location>
</feature>
<feature type="transmembrane region" description="Helical" evidence="7">
    <location>
        <begin position="1000"/>
        <end position="1032"/>
    </location>
</feature>
<feature type="transmembrane region" description="Helical" evidence="7">
    <location>
        <begin position="313"/>
        <end position="335"/>
    </location>
</feature>
<evidence type="ECO:0000256" key="6">
    <source>
        <dbReference type="ARBA" id="ARBA00023136"/>
    </source>
</evidence>
<sequence>MKIILKFRWIIMALWLVAGVGLFLGAPNMEELVRDKGQISVPDGYSSSAAGKLIKELHGNDPDAPKTNSAVLVFHNENGLNNSELEKIKQGIEGLKKTQDTYGVTSVITHFDTPELEKQLVSKDGATVMALVDIAANNRTPAEMRDSLYEAVKGVDVTHYFTGDWLIEEDVVESSQAGLKKTEMITLVFILVILFVVFRSVVAPIIPLITVGLSYLVSQSVVAFLVHYADFPLSNFTQIFMVAVMFGIGTDYCILLISRFKEELLHSGSKTEAILATYRTAGKTVFYSGLAVLVGFASIGFSTFILYRSAVAVAVGVAVLLIALVTIVPFFLAVLGKTIFWPVKGSLEHKPSKLWGAVGTFSLKRPVWALVILAVLIVPFLAAYKGSVSFNSLDEIGDKYNSVKAFQVISDSFGPGDTLASTVVVKSDSPLDTTAGLAAIEQVSRELAKIDGVKLVRSATRPAGDELDDFEVGKQVQTLGDGLGEGKDGLGKIGEGLAEASKALGDNAPKLNEAAQGAAQLITGTNKLKAGVSQLGDGLKRIEQGLRDGSAGAGELKAGLGQAKSSADQLTQASRDLLKGYKEMGGGISQLSKGYADVTALQTQLASQISGLGQGLGALAEKHPELKDDEAYAELQKSVGILQATAGGVTKGLEQLNAQLAGLGGGLDQANSGLSQAIEGQAALAKGLEQLAAGIGKLQSGIEQAANGQGQIVKGFPALTGGFDQLASGQKQLQSGFAQLNGQLSQLTDGLDQSVDGLNKVSGGLNSAQDYLSELSGSPNRQMTGWFLPGEVINHKEFQTALDVYLSKDRKIAKFDVVFSGNPYDSTTMDKIPLLQDAAARGLKGTSFDKAELAVGGVTSMNTDLRTISAADYSRTVVFMMIGIMLILIIMFRSIVLPIYLVASLLLTYYTSVAITELIFVRILGYSGVSWAVPFFGFVLLVALGIDYSIFLMDRFKEYRNLKPTEAILLSMKNMGTVIMSAALILGGTFAAMLPSGVLSLLQIATIVLCGLFLYALVMLPLFVPVMVRVFGEANWWPFMKRNEQEEHGFGTGAPAVAHISSSSERSSHS</sequence>
<feature type="transmembrane region" description="Helical" evidence="7">
    <location>
        <begin position="899"/>
        <end position="925"/>
    </location>
</feature>
<proteinExistence type="inferred from homology"/>
<feature type="domain" description="Membrane transport protein MMPL" evidence="8">
    <location>
        <begin position="746"/>
        <end position="1044"/>
    </location>
</feature>
<keyword evidence="6 7" id="KW-0472">Membrane</keyword>
<dbReference type="Pfam" id="PF03176">
    <property type="entry name" value="MMPL"/>
    <property type="match status" value="2"/>
</dbReference>
<dbReference type="AlphaFoldDB" id="A0A934MVZ6"/>
<reference evidence="9" key="1">
    <citation type="submission" date="2020-12" db="EMBL/GenBank/DDBJ databases">
        <authorList>
            <person name="Huq M.A."/>
        </authorList>
    </citation>
    <scope>NUCLEOTIDE SEQUENCE</scope>
    <source>
        <strain evidence="9">MAHUQ-46</strain>
    </source>
</reference>
<gene>
    <name evidence="9" type="ORF">JFN88_15560</name>
</gene>
<dbReference type="PANTHER" id="PTHR33406:SF6">
    <property type="entry name" value="MEMBRANE PROTEIN YDGH-RELATED"/>
    <property type="match status" value="1"/>
</dbReference>
<evidence type="ECO:0000256" key="2">
    <source>
        <dbReference type="ARBA" id="ARBA00010157"/>
    </source>
</evidence>
<keyword evidence="5 7" id="KW-1133">Transmembrane helix</keyword>
<protein>
    <submittedName>
        <fullName evidence="9">MMPL family transporter</fullName>
    </submittedName>
</protein>
<dbReference type="GO" id="GO:0005886">
    <property type="term" value="C:plasma membrane"/>
    <property type="evidence" value="ECO:0007669"/>
    <property type="project" value="UniProtKB-SubCell"/>
</dbReference>
<evidence type="ECO:0000259" key="8">
    <source>
        <dbReference type="Pfam" id="PF03176"/>
    </source>
</evidence>
<evidence type="ECO:0000256" key="4">
    <source>
        <dbReference type="ARBA" id="ARBA00022692"/>
    </source>
</evidence>
<feature type="transmembrane region" description="Helical" evidence="7">
    <location>
        <begin position="6"/>
        <end position="26"/>
    </location>
</feature>
<dbReference type="Gene3D" id="1.20.1640.10">
    <property type="entry name" value="Multidrug efflux transporter AcrB transmembrane domain"/>
    <property type="match status" value="2"/>
</dbReference>
<dbReference type="Proteomes" id="UP000640274">
    <property type="component" value="Unassembled WGS sequence"/>
</dbReference>